<evidence type="ECO:0000313" key="4">
    <source>
        <dbReference type="Proteomes" id="UP000035062"/>
    </source>
</evidence>
<keyword evidence="4" id="KW-1185">Reference proteome</keyword>
<dbReference type="PANTHER" id="PTHR39569">
    <property type="entry name" value="INORGANIC TRIPHOSPHATASE"/>
    <property type="match status" value="1"/>
</dbReference>
<dbReference type="Pfam" id="PF01928">
    <property type="entry name" value="CYTH"/>
    <property type="match status" value="1"/>
</dbReference>
<dbReference type="InterPro" id="IPR023577">
    <property type="entry name" value="CYTH_domain"/>
</dbReference>
<protein>
    <submittedName>
        <fullName evidence="3">Adenylate cyclase</fullName>
    </submittedName>
</protein>
<dbReference type="InterPro" id="IPR039013">
    <property type="entry name" value="YgiF"/>
</dbReference>
<dbReference type="Proteomes" id="UP000035062">
    <property type="component" value="Unassembled WGS sequence"/>
</dbReference>
<comment type="caution">
    <text evidence="3">The sequence shown here is derived from an EMBL/GenBank/DDBJ whole genome shotgun (WGS) entry which is preliminary data.</text>
</comment>
<evidence type="ECO:0000256" key="1">
    <source>
        <dbReference type="SAM" id="Coils"/>
    </source>
</evidence>
<name>I8U6B8_9ALTE</name>
<dbReference type="CDD" id="cd07756">
    <property type="entry name" value="CYTH-like_Pase_CHAD"/>
    <property type="match status" value="1"/>
</dbReference>
<evidence type="ECO:0000313" key="3">
    <source>
        <dbReference type="EMBL" id="EIW87558.1"/>
    </source>
</evidence>
<dbReference type="Gene3D" id="2.40.320.10">
    <property type="entry name" value="Hypothetical Protein Pfu-838710-001"/>
    <property type="match status" value="1"/>
</dbReference>
<dbReference type="EMBL" id="AKKU01000026">
    <property type="protein sequence ID" value="EIW87558.1"/>
    <property type="molecule type" value="Genomic_DNA"/>
</dbReference>
<reference evidence="3 4" key="1">
    <citation type="journal article" date="2012" name="J. Bacteriol.">
        <title>Genome Sequence of Pectin-Degrading Alishewanella agri, Isolated from Landfill Soil.</title>
        <authorList>
            <person name="Kim J."/>
            <person name="Jung J."/>
            <person name="Sung J.S."/>
            <person name="Chun J."/>
            <person name="Park W."/>
        </authorList>
    </citation>
    <scope>NUCLEOTIDE SEQUENCE [LARGE SCALE GENOMIC DNA]</scope>
    <source>
        <strain evidence="3 4">BL06</strain>
    </source>
</reference>
<accession>I8U6B8</accession>
<sequence>MSLELELKFLLGPADAAALPELLALYGEVTAAPVSALLNAYFDTPAQWFRQHDMGLRTRQKQGRFEQTIKLAGQHHGALQIRPEYNLPCAGVRPQLSDFPAEIWPVATDLAQLQAELIELFRTDFSRQSWLLRTAHAEIDVVYDLGEVRSGARRQQLAELELELLSGDANELFQLAHFLLQHVPLRAGWLSKAARGYQLFQQKTTPRPAALAVSLDPAERLLRHLQRLQQLEACYTQELAVELLSDAAAELLQLADILQDEGEQLLATQARALQRQLTEQQALLFNSQAYQQWLVTLSALLFNRA</sequence>
<evidence type="ECO:0000259" key="2">
    <source>
        <dbReference type="PROSITE" id="PS51707"/>
    </source>
</evidence>
<feature type="coiled-coil region" evidence="1">
    <location>
        <begin position="218"/>
        <end position="261"/>
    </location>
</feature>
<keyword evidence="1" id="KW-0175">Coiled coil</keyword>
<gene>
    <name evidence="3" type="ORF">AGRI_13595</name>
</gene>
<dbReference type="GO" id="GO:0046872">
    <property type="term" value="F:metal ion binding"/>
    <property type="evidence" value="ECO:0007669"/>
    <property type="project" value="TreeGrafter"/>
</dbReference>
<dbReference type="AlphaFoldDB" id="I8U6B8"/>
<dbReference type="PROSITE" id="PS51707">
    <property type="entry name" value="CYTH"/>
    <property type="match status" value="1"/>
</dbReference>
<dbReference type="PANTHER" id="PTHR39569:SF1">
    <property type="entry name" value="INORGANIC TRIPHOSPHATASE"/>
    <property type="match status" value="1"/>
</dbReference>
<organism evidence="3 4">
    <name type="scientific">Alishewanella agri BL06</name>
    <dbReference type="NCBI Taxonomy" id="1195246"/>
    <lineage>
        <taxon>Bacteria</taxon>
        <taxon>Pseudomonadati</taxon>
        <taxon>Pseudomonadota</taxon>
        <taxon>Gammaproteobacteria</taxon>
        <taxon>Alteromonadales</taxon>
        <taxon>Alteromonadaceae</taxon>
        <taxon>Alishewanella</taxon>
    </lineage>
</organism>
<dbReference type="PATRIC" id="fig|1195246.3.peg.2703"/>
<dbReference type="InterPro" id="IPR033469">
    <property type="entry name" value="CYTH-like_dom_sf"/>
</dbReference>
<dbReference type="STRING" id="1195246.AGRI_13595"/>
<dbReference type="SUPFAM" id="SSF55154">
    <property type="entry name" value="CYTH-like phosphatases"/>
    <property type="match status" value="1"/>
</dbReference>
<feature type="domain" description="CYTH" evidence="2">
    <location>
        <begin position="2"/>
        <end position="203"/>
    </location>
</feature>
<dbReference type="eggNOG" id="COG3025">
    <property type="taxonomic scope" value="Bacteria"/>
</dbReference>
<dbReference type="GO" id="GO:0050355">
    <property type="term" value="F:inorganic triphosphate phosphatase activity"/>
    <property type="evidence" value="ECO:0007669"/>
    <property type="project" value="InterPro"/>
</dbReference>
<dbReference type="SMART" id="SM01118">
    <property type="entry name" value="CYTH"/>
    <property type="match status" value="1"/>
</dbReference>
<proteinExistence type="predicted"/>